<evidence type="ECO:0000313" key="2">
    <source>
        <dbReference type="Proteomes" id="UP000199352"/>
    </source>
</evidence>
<gene>
    <name evidence="1" type="ORF">SAMN05216188_101909</name>
</gene>
<accession>A0A1H9BSJ3</accession>
<sequence length="251" mass="27827">MTVRPTIRCLREELGLGLPPIDEPLDEIDHPLIRKANEQFAQPTGPRERIRSIDDVVMFKVKVQRWRGAVVETGDPSWMVTAGVREAGSRDDFYEALATAAVAARARYNAEHSPPLKTSTFCGQWLASEDDLDRYRAEAAVRMLRVMSETVRRLVCASLLDGHEHAGEVSGAELGVLVRGAEDRGTYVAMRITGSVPDNFVAIALDLVPGCDRDGWYPEFAMPDRPLRPGEQVYSNMMDAQAAARLLEETS</sequence>
<evidence type="ECO:0000313" key="1">
    <source>
        <dbReference type="EMBL" id="SEP91865.1"/>
    </source>
</evidence>
<protein>
    <submittedName>
        <fullName evidence="1">Uncharacterized protein</fullName>
    </submittedName>
</protein>
<organism evidence="1 2">
    <name type="scientific">Lentzea xinjiangensis</name>
    <dbReference type="NCBI Taxonomy" id="402600"/>
    <lineage>
        <taxon>Bacteria</taxon>
        <taxon>Bacillati</taxon>
        <taxon>Actinomycetota</taxon>
        <taxon>Actinomycetes</taxon>
        <taxon>Pseudonocardiales</taxon>
        <taxon>Pseudonocardiaceae</taxon>
        <taxon>Lentzea</taxon>
    </lineage>
</organism>
<reference evidence="2" key="1">
    <citation type="submission" date="2016-10" db="EMBL/GenBank/DDBJ databases">
        <authorList>
            <person name="Varghese N."/>
            <person name="Submissions S."/>
        </authorList>
    </citation>
    <scope>NUCLEOTIDE SEQUENCE [LARGE SCALE GENOMIC DNA]</scope>
    <source>
        <strain evidence="2">CGMCC 4.3525</strain>
    </source>
</reference>
<dbReference type="STRING" id="402600.SAMN05216188_101909"/>
<keyword evidence="2" id="KW-1185">Reference proteome</keyword>
<proteinExistence type="predicted"/>
<dbReference type="Proteomes" id="UP000199352">
    <property type="component" value="Unassembled WGS sequence"/>
</dbReference>
<dbReference type="AlphaFoldDB" id="A0A1H9BSJ3"/>
<dbReference type="EMBL" id="FOFR01000001">
    <property type="protein sequence ID" value="SEP91865.1"/>
    <property type="molecule type" value="Genomic_DNA"/>
</dbReference>
<dbReference type="RefSeq" id="WP_218147984.1">
    <property type="nucleotide sequence ID" value="NZ_FOFR01000001.1"/>
</dbReference>
<name>A0A1H9BSJ3_9PSEU</name>